<keyword evidence="1" id="KW-0812">Transmembrane</keyword>
<feature type="chain" id="PRO_5040860505" evidence="2">
    <location>
        <begin position="30"/>
        <end position="206"/>
    </location>
</feature>
<reference evidence="3 4" key="1">
    <citation type="submission" date="2020-07" db="EMBL/GenBank/DDBJ databases">
        <title>Whole genome sequence of Sphingobium yanoikuyae A3.</title>
        <authorList>
            <person name="Han S.-S."/>
        </authorList>
    </citation>
    <scope>NUCLEOTIDE SEQUENCE [LARGE SCALE GENOMIC DNA]</scope>
    <source>
        <strain evidence="3 4">A3</strain>
    </source>
</reference>
<dbReference type="AlphaFoldDB" id="A0A9X7U5A4"/>
<proteinExistence type="predicted"/>
<dbReference type="EMBL" id="CP060122">
    <property type="protein sequence ID" value="QNG43487.1"/>
    <property type="molecule type" value="Genomic_DNA"/>
</dbReference>
<accession>A0A9X7U5A4</accession>
<evidence type="ECO:0000313" key="3">
    <source>
        <dbReference type="EMBL" id="QNG43487.1"/>
    </source>
</evidence>
<protein>
    <submittedName>
        <fullName evidence="3">Uncharacterized protein</fullName>
    </submittedName>
</protein>
<feature type="transmembrane region" description="Helical" evidence="1">
    <location>
        <begin position="39"/>
        <end position="60"/>
    </location>
</feature>
<keyword evidence="2" id="KW-0732">Signal</keyword>
<evidence type="ECO:0000256" key="2">
    <source>
        <dbReference type="SAM" id="SignalP"/>
    </source>
</evidence>
<keyword evidence="1" id="KW-0472">Membrane</keyword>
<gene>
    <name evidence="3" type="ORF">H3V42_16045</name>
</gene>
<feature type="transmembrane region" description="Helical" evidence="1">
    <location>
        <begin position="174"/>
        <end position="195"/>
    </location>
</feature>
<sequence>MIAALTVVIFALAYAVVLLSGLASLATSAAPISDPWFTIIELLIVAMMPAIVTLMAAIRLSSPKRSDPPGRWSLMLIIMATALTTTVHIALLVLRRSDLIDPRWHPWLLSFEWPSVPYVLDVIAWDLFFGLAMLCAAPLVGGTRFAAAIRVTLAMSGVLALAGLVGPVTGDMRLRAIGIIGYAAIFPIAAALLAFHFRARIRLGVG</sequence>
<feature type="signal peptide" evidence="2">
    <location>
        <begin position="1"/>
        <end position="29"/>
    </location>
</feature>
<feature type="transmembrane region" description="Helical" evidence="1">
    <location>
        <begin position="147"/>
        <end position="168"/>
    </location>
</feature>
<evidence type="ECO:0000256" key="1">
    <source>
        <dbReference type="SAM" id="Phobius"/>
    </source>
</evidence>
<feature type="transmembrane region" description="Helical" evidence="1">
    <location>
        <begin position="72"/>
        <end position="95"/>
    </location>
</feature>
<dbReference type="Proteomes" id="UP000515377">
    <property type="component" value="Chromosome"/>
</dbReference>
<feature type="transmembrane region" description="Helical" evidence="1">
    <location>
        <begin position="115"/>
        <end position="140"/>
    </location>
</feature>
<keyword evidence="1" id="KW-1133">Transmembrane helix</keyword>
<evidence type="ECO:0000313" key="4">
    <source>
        <dbReference type="Proteomes" id="UP000515377"/>
    </source>
</evidence>
<name>A0A9X7U5A4_SPHYA</name>
<organism evidence="3 4">
    <name type="scientific">Sphingobium yanoikuyae</name>
    <name type="common">Sphingomonas yanoikuyae</name>
    <dbReference type="NCBI Taxonomy" id="13690"/>
    <lineage>
        <taxon>Bacteria</taxon>
        <taxon>Pseudomonadati</taxon>
        <taxon>Pseudomonadota</taxon>
        <taxon>Alphaproteobacteria</taxon>
        <taxon>Sphingomonadales</taxon>
        <taxon>Sphingomonadaceae</taxon>
        <taxon>Sphingobium</taxon>
    </lineage>
</organism>